<proteinExistence type="inferred from homology"/>
<dbReference type="GO" id="GO:0005737">
    <property type="term" value="C:cytoplasm"/>
    <property type="evidence" value="ECO:0007669"/>
    <property type="project" value="TreeGrafter"/>
</dbReference>
<sequence length="631" mass="65489">MTEEEFWTALGDDWKSGQGKVDWTRWESGKITKDPFKPSKPSRCYLRVLKLDDVPILSDIVRSKTWVDSKNTWNDACLVGPAYVEVAQIQKVAASKRRTDPRQGTIDQDPDFVAFLESLDKAQNASKEPKEPEEPVTEDTPKEAKVTITPLVQFLKEKKANKAKEAANAKNAKHGRQEPGGGRSKAQDEAAKKKGKDNRNDKSDGKEKEKAKEPVKLLTKKAAQQEAAEAAKTVAASKATAESKTTASREEPTPKSRRAGIAAAAKILQRDLGLSPGSAHRRARQDAAKAEVSTKSEPANATKDPKEPTSASTSVPAKPSASSPAAATSSRDLETQPSTPKSQANESNRRARGKGGKQNTSGADSAKGKEVASNTPKSTAAPPTPVILKREDNVKQAAPATPPPVSTAAPSASASQSTSSASGKGTSAKASKGSNQASQKKNNIPPGHAAAGSRGFIKHANPSQGITEASLKQAMEAFGTVTSVEIDKRKGFAYVDFGAQDSLAKAMAASPITVAQGTVQVLERKDNKKAAASSASSAPAASTSAPAPSPAAQQASVDKPTRNEKPAPEKATPEGQADRPKRGGRGRGRKGGGNSGNTGGGANVAPKNDSSGGKGPSTSAAASVGGSHSTG</sequence>
<keyword evidence="5" id="KW-0694">RNA-binding</keyword>
<feature type="domain" description="RRM" evidence="7">
    <location>
        <begin position="453"/>
        <end position="537"/>
    </location>
</feature>
<dbReference type="PROSITE" id="PS50102">
    <property type="entry name" value="RRM"/>
    <property type="match status" value="1"/>
</dbReference>
<name>A0A136JGU6_9PEZI</name>
<protein>
    <submittedName>
        <fullName evidence="8">Smg-4/UPF3 family-domain-containing protein</fullName>
    </submittedName>
</protein>
<dbReference type="EMBL" id="KQ964245">
    <property type="protein sequence ID" value="KXJ96381.1"/>
    <property type="molecule type" value="Genomic_DNA"/>
</dbReference>
<dbReference type="GO" id="GO:0003729">
    <property type="term" value="F:mRNA binding"/>
    <property type="evidence" value="ECO:0007669"/>
    <property type="project" value="TreeGrafter"/>
</dbReference>
<dbReference type="InParanoid" id="A0A136JGU6"/>
<comment type="subcellular location">
    <subcellularLocation>
        <location evidence="1">Nucleus</location>
    </subcellularLocation>
</comment>
<evidence type="ECO:0000256" key="1">
    <source>
        <dbReference type="ARBA" id="ARBA00004123"/>
    </source>
</evidence>
<dbReference type="CDD" id="cd00590">
    <property type="entry name" value="RRM_SF"/>
    <property type="match status" value="1"/>
</dbReference>
<keyword evidence="9" id="KW-1185">Reference proteome</keyword>
<dbReference type="GO" id="GO:0000184">
    <property type="term" value="P:nuclear-transcribed mRNA catabolic process, nonsense-mediated decay"/>
    <property type="evidence" value="ECO:0007669"/>
    <property type="project" value="UniProtKB-KW"/>
</dbReference>
<feature type="compositionally biased region" description="Low complexity" evidence="6">
    <location>
        <begin position="406"/>
        <end position="434"/>
    </location>
</feature>
<evidence type="ECO:0000256" key="5">
    <source>
        <dbReference type="PROSITE-ProRule" id="PRU00176"/>
    </source>
</evidence>
<evidence type="ECO:0000313" key="8">
    <source>
        <dbReference type="EMBL" id="KXJ96381.1"/>
    </source>
</evidence>
<evidence type="ECO:0000313" key="9">
    <source>
        <dbReference type="Proteomes" id="UP000070501"/>
    </source>
</evidence>
<organism evidence="8 9">
    <name type="scientific">Microdochium bolleyi</name>
    <dbReference type="NCBI Taxonomy" id="196109"/>
    <lineage>
        <taxon>Eukaryota</taxon>
        <taxon>Fungi</taxon>
        <taxon>Dikarya</taxon>
        <taxon>Ascomycota</taxon>
        <taxon>Pezizomycotina</taxon>
        <taxon>Sordariomycetes</taxon>
        <taxon>Xylariomycetidae</taxon>
        <taxon>Xylariales</taxon>
        <taxon>Microdochiaceae</taxon>
        <taxon>Microdochium</taxon>
    </lineage>
</organism>
<feature type="compositionally biased region" description="Low complexity" evidence="6">
    <location>
        <begin position="530"/>
        <end position="556"/>
    </location>
</feature>
<feature type="compositionally biased region" description="Basic and acidic residues" evidence="6">
    <location>
        <begin position="155"/>
        <end position="167"/>
    </location>
</feature>
<dbReference type="PANTHER" id="PTHR13112">
    <property type="entry name" value="UPF3 REGULATOR OF NONSENSE TRANSCRIPTS-LIKE PROTEIN"/>
    <property type="match status" value="1"/>
</dbReference>
<reference evidence="9" key="1">
    <citation type="submission" date="2016-02" db="EMBL/GenBank/DDBJ databases">
        <title>Draft genome sequence of Microdochium bolleyi, a fungal endophyte of beachgrass.</title>
        <authorList>
            <consortium name="DOE Joint Genome Institute"/>
            <person name="David A.S."/>
            <person name="May G."/>
            <person name="Haridas S."/>
            <person name="Lim J."/>
            <person name="Wang M."/>
            <person name="Labutti K."/>
            <person name="Lipzen A."/>
            <person name="Barry K."/>
            <person name="Grigoriev I.V."/>
        </authorList>
    </citation>
    <scope>NUCLEOTIDE SEQUENCE [LARGE SCALE GENOMIC DNA]</scope>
    <source>
        <strain evidence="9">J235TASD1</strain>
    </source>
</reference>
<feature type="compositionally biased region" description="Basic and acidic residues" evidence="6">
    <location>
        <begin position="284"/>
        <end position="294"/>
    </location>
</feature>
<feature type="compositionally biased region" description="Basic and acidic residues" evidence="6">
    <location>
        <begin position="185"/>
        <end position="215"/>
    </location>
</feature>
<dbReference type="SMART" id="SM00360">
    <property type="entry name" value="RRM"/>
    <property type="match status" value="1"/>
</dbReference>
<dbReference type="InterPro" id="IPR035979">
    <property type="entry name" value="RBD_domain_sf"/>
</dbReference>
<dbReference type="Pfam" id="PF03467">
    <property type="entry name" value="Smg4_UPF3"/>
    <property type="match status" value="1"/>
</dbReference>
<feature type="region of interest" description="Disordered" evidence="6">
    <location>
        <begin position="121"/>
        <end position="468"/>
    </location>
</feature>
<dbReference type="GO" id="GO:0005730">
    <property type="term" value="C:nucleolus"/>
    <property type="evidence" value="ECO:0007669"/>
    <property type="project" value="TreeGrafter"/>
</dbReference>
<dbReference type="OrthoDB" id="18087at2759"/>
<feature type="compositionally biased region" description="Polar residues" evidence="6">
    <location>
        <begin position="608"/>
        <end position="631"/>
    </location>
</feature>
<evidence type="ECO:0000256" key="3">
    <source>
        <dbReference type="ARBA" id="ARBA00023161"/>
    </source>
</evidence>
<dbReference type="Pfam" id="PF00076">
    <property type="entry name" value="RRM_1"/>
    <property type="match status" value="1"/>
</dbReference>
<dbReference type="Gene3D" id="3.30.70.330">
    <property type="match status" value="2"/>
</dbReference>
<feature type="compositionally biased region" description="Gly residues" evidence="6">
    <location>
        <begin position="591"/>
        <end position="602"/>
    </location>
</feature>
<evidence type="ECO:0000256" key="6">
    <source>
        <dbReference type="SAM" id="MobiDB-lite"/>
    </source>
</evidence>
<comment type="similarity">
    <text evidence="2">Belongs to the RENT3 family.</text>
</comment>
<evidence type="ECO:0000256" key="4">
    <source>
        <dbReference type="ARBA" id="ARBA00023242"/>
    </source>
</evidence>
<keyword evidence="4" id="KW-0539">Nucleus</keyword>
<feature type="compositionally biased region" description="Low complexity" evidence="6">
    <location>
        <begin position="220"/>
        <end position="246"/>
    </location>
</feature>
<dbReference type="InterPro" id="IPR000504">
    <property type="entry name" value="RRM_dom"/>
</dbReference>
<dbReference type="PANTHER" id="PTHR13112:SF0">
    <property type="entry name" value="FI21285P1"/>
    <property type="match status" value="1"/>
</dbReference>
<dbReference type="InterPro" id="IPR005120">
    <property type="entry name" value="UPF3_dom"/>
</dbReference>
<dbReference type="AlphaFoldDB" id="A0A136JGU6"/>
<evidence type="ECO:0000256" key="2">
    <source>
        <dbReference type="ARBA" id="ARBA00005991"/>
    </source>
</evidence>
<accession>A0A136JGU6</accession>
<feature type="compositionally biased region" description="Polar residues" evidence="6">
    <location>
        <begin position="335"/>
        <end position="346"/>
    </location>
</feature>
<feature type="compositionally biased region" description="Basic and acidic residues" evidence="6">
    <location>
        <begin position="127"/>
        <end position="145"/>
    </location>
</feature>
<evidence type="ECO:0000259" key="7">
    <source>
        <dbReference type="PROSITE" id="PS50102"/>
    </source>
</evidence>
<dbReference type="InterPro" id="IPR039722">
    <property type="entry name" value="Upf3"/>
</dbReference>
<feature type="compositionally biased region" description="Basic and acidic residues" evidence="6">
    <location>
        <begin position="559"/>
        <end position="581"/>
    </location>
</feature>
<gene>
    <name evidence="8" type="ORF">Micbo1qcDRAFT_154932</name>
</gene>
<dbReference type="SUPFAM" id="SSF54928">
    <property type="entry name" value="RNA-binding domain, RBD"/>
    <property type="match status" value="1"/>
</dbReference>
<dbReference type="Proteomes" id="UP000070501">
    <property type="component" value="Unassembled WGS sequence"/>
</dbReference>
<feature type="region of interest" description="Disordered" evidence="6">
    <location>
        <begin position="524"/>
        <end position="631"/>
    </location>
</feature>
<dbReference type="STRING" id="196109.A0A136JGU6"/>
<dbReference type="InterPro" id="IPR012677">
    <property type="entry name" value="Nucleotide-bd_a/b_plait_sf"/>
</dbReference>
<keyword evidence="3" id="KW-0866">Nonsense-mediated mRNA decay</keyword>
<feature type="compositionally biased region" description="Low complexity" evidence="6">
    <location>
        <begin position="308"/>
        <end position="330"/>
    </location>
</feature>
<dbReference type="GO" id="GO:0045727">
    <property type="term" value="P:positive regulation of translation"/>
    <property type="evidence" value="ECO:0007669"/>
    <property type="project" value="TreeGrafter"/>
</dbReference>